<dbReference type="Gene3D" id="2.30.40.10">
    <property type="entry name" value="Urease, subunit C, domain 1"/>
    <property type="match status" value="1"/>
</dbReference>
<evidence type="ECO:0000313" key="3">
    <source>
        <dbReference type="EMBL" id="GAA3606044.1"/>
    </source>
</evidence>
<protein>
    <submittedName>
        <fullName evidence="3">Amidohydrolase family protein</fullName>
    </submittedName>
</protein>
<dbReference type="InterPro" id="IPR006680">
    <property type="entry name" value="Amidohydro-rel"/>
</dbReference>
<sequence length="422" mass="44072">MSHEPPAFDLVIRHGRLLTMSAADATFDDGFLGVRDGRIAAVGKDSEQPAYTAAREIDATGCAVLPGMINAHSHLAMAQFRGIADDVTLEEFVSRLTTEEAKVLTRDAVRRGVASASAESILAGTTAALDMYWFDEETAAAAAPYGLRIVTGPTFAGFANPDPRSFAETLRDAEVRLAAHPPGATAAPVLMPHSTYALTRHQLQEVAALARRYACRVHVHASESPKEVADVRQAHGASPIQVLEQTGLLGPGTVVAHAVVLDDADIETLAATGTSVAHCPWSNLKLACGVAPVGELLAAGVTVALGTDSAASSNGLDLWSAVKLAATLHKGVSGDPRLITARQAVELATVHGAKALGLDGEIGTLETGKRATLQVVDLTRPHFAGCQDVWSALTYSARPSDVRDVVVDGVERVRAGALVSPQ</sequence>
<dbReference type="PANTHER" id="PTHR43794">
    <property type="entry name" value="AMINOHYDROLASE SSNA-RELATED"/>
    <property type="match status" value="1"/>
</dbReference>
<dbReference type="CDD" id="cd01298">
    <property type="entry name" value="ATZ_TRZ_like"/>
    <property type="match status" value="1"/>
</dbReference>
<name>A0ABP6ZFH2_9ACTN</name>
<dbReference type="PANTHER" id="PTHR43794:SF11">
    <property type="entry name" value="AMIDOHYDROLASE-RELATED DOMAIN-CONTAINING PROTEIN"/>
    <property type="match status" value="1"/>
</dbReference>
<evidence type="ECO:0000313" key="4">
    <source>
        <dbReference type="Proteomes" id="UP001500630"/>
    </source>
</evidence>
<dbReference type="InterPro" id="IPR032466">
    <property type="entry name" value="Metal_Hydrolase"/>
</dbReference>
<keyword evidence="4" id="KW-1185">Reference proteome</keyword>
<proteinExistence type="predicted"/>
<keyword evidence="1" id="KW-0378">Hydrolase</keyword>
<dbReference type="Gene3D" id="3.20.20.140">
    <property type="entry name" value="Metal-dependent hydrolases"/>
    <property type="match status" value="1"/>
</dbReference>
<comment type="caution">
    <text evidence="3">The sequence shown here is derived from an EMBL/GenBank/DDBJ whole genome shotgun (WGS) entry which is preliminary data.</text>
</comment>
<dbReference type="SUPFAM" id="SSF51556">
    <property type="entry name" value="Metallo-dependent hydrolases"/>
    <property type="match status" value="1"/>
</dbReference>
<accession>A0ABP6ZFH2</accession>
<dbReference type="InterPro" id="IPR050287">
    <property type="entry name" value="MTA/SAH_deaminase"/>
</dbReference>
<organism evidence="3 4">
    <name type="scientific">Nonomuraea rosea</name>
    <dbReference type="NCBI Taxonomy" id="638574"/>
    <lineage>
        <taxon>Bacteria</taxon>
        <taxon>Bacillati</taxon>
        <taxon>Actinomycetota</taxon>
        <taxon>Actinomycetes</taxon>
        <taxon>Streptosporangiales</taxon>
        <taxon>Streptosporangiaceae</taxon>
        <taxon>Nonomuraea</taxon>
    </lineage>
</organism>
<feature type="domain" description="Amidohydrolase-related" evidence="2">
    <location>
        <begin position="64"/>
        <end position="410"/>
    </location>
</feature>
<dbReference type="Proteomes" id="UP001500630">
    <property type="component" value="Unassembled WGS sequence"/>
</dbReference>
<dbReference type="SUPFAM" id="SSF51338">
    <property type="entry name" value="Composite domain of metallo-dependent hydrolases"/>
    <property type="match status" value="1"/>
</dbReference>
<reference evidence="4" key="1">
    <citation type="journal article" date="2019" name="Int. J. Syst. Evol. Microbiol.">
        <title>The Global Catalogue of Microorganisms (GCM) 10K type strain sequencing project: providing services to taxonomists for standard genome sequencing and annotation.</title>
        <authorList>
            <consortium name="The Broad Institute Genomics Platform"/>
            <consortium name="The Broad Institute Genome Sequencing Center for Infectious Disease"/>
            <person name="Wu L."/>
            <person name="Ma J."/>
        </authorList>
    </citation>
    <scope>NUCLEOTIDE SEQUENCE [LARGE SCALE GENOMIC DNA]</scope>
    <source>
        <strain evidence="4">JCM 17326</strain>
    </source>
</reference>
<evidence type="ECO:0000256" key="1">
    <source>
        <dbReference type="ARBA" id="ARBA00022801"/>
    </source>
</evidence>
<dbReference type="EMBL" id="BAABDQ010000041">
    <property type="protein sequence ID" value="GAA3606044.1"/>
    <property type="molecule type" value="Genomic_DNA"/>
</dbReference>
<dbReference type="RefSeq" id="WP_345574568.1">
    <property type="nucleotide sequence ID" value="NZ_BAABDQ010000041.1"/>
</dbReference>
<gene>
    <name evidence="3" type="ORF">GCM10022419_108620</name>
</gene>
<evidence type="ECO:0000259" key="2">
    <source>
        <dbReference type="Pfam" id="PF01979"/>
    </source>
</evidence>
<dbReference type="Pfam" id="PF01979">
    <property type="entry name" value="Amidohydro_1"/>
    <property type="match status" value="1"/>
</dbReference>
<dbReference type="InterPro" id="IPR011059">
    <property type="entry name" value="Metal-dep_hydrolase_composite"/>
</dbReference>